<evidence type="ECO:0000259" key="13">
    <source>
        <dbReference type="PROSITE" id="PS50262"/>
    </source>
</evidence>
<dbReference type="InterPro" id="IPR000276">
    <property type="entry name" value="GPCR_Rhodpsn"/>
</dbReference>
<feature type="transmembrane region" description="Helical" evidence="12">
    <location>
        <begin position="43"/>
        <end position="67"/>
    </location>
</feature>
<keyword evidence="3 11" id="KW-0812">Transmembrane</keyword>
<dbReference type="Proteomes" id="UP000515135">
    <property type="component" value="Unplaced"/>
</dbReference>
<keyword evidence="9" id="KW-0325">Glycoprotein</keyword>
<dbReference type="GO" id="GO:0005886">
    <property type="term" value="C:plasma membrane"/>
    <property type="evidence" value="ECO:0007669"/>
    <property type="project" value="UniProtKB-SubCell"/>
</dbReference>
<keyword evidence="4 12" id="KW-1133">Transmembrane helix</keyword>
<evidence type="ECO:0000313" key="14">
    <source>
        <dbReference type="Proteomes" id="UP000515135"/>
    </source>
</evidence>
<accession>A0A6P4ZGR9</accession>
<feature type="transmembrane region" description="Helical" evidence="12">
    <location>
        <begin position="116"/>
        <end position="137"/>
    </location>
</feature>
<evidence type="ECO:0000256" key="7">
    <source>
        <dbReference type="ARBA" id="ARBA00023157"/>
    </source>
</evidence>
<comment type="subcellular location">
    <subcellularLocation>
        <location evidence="1">Cell membrane</location>
        <topology evidence="1">Multi-pass membrane protein</topology>
    </subcellularLocation>
</comment>
<evidence type="ECO:0000256" key="10">
    <source>
        <dbReference type="ARBA" id="ARBA00023224"/>
    </source>
</evidence>
<name>A0A6P4ZGR9_BRABE</name>
<dbReference type="SUPFAM" id="SSF81321">
    <property type="entry name" value="Family A G protein-coupled receptor-like"/>
    <property type="match status" value="1"/>
</dbReference>
<evidence type="ECO:0000256" key="11">
    <source>
        <dbReference type="RuleBase" id="RU000688"/>
    </source>
</evidence>
<feature type="transmembrane region" description="Helical" evidence="12">
    <location>
        <begin position="292"/>
        <end position="318"/>
    </location>
</feature>
<protein>
    <submittedName>
        <fullName evidence="15">G-protein coupled receptor 54-like</fullName>
    </submittedName>
</protein>
<dbReference type="PANTHER" id="PTHR45695:SF23">
    <property type="entry name" value="GALANIN-LIKE G-PROTEIN COUPLED RECEPTOR NPR-9"/>
    <property type="match status" value="1"/>
</dbReference>
<sequence length="395" mass="43890">MDAVTPHPTADFTAAAGGWFSPTESPNATGPVEGPTLGLEADIVPAVFAIICIAGVAGNAFVIFMVYRFSELKTVTNYYIVNLAVTDLAFLICCVPFSAAKIATPSWEFGEFLCKFVFYFMQVTVQATCLTLAAVSIDRYLCVVKPFESLNIRTPRTCLAISGGIWIGSFLLSLPLPLHMETVTHDWYGAGNILCTEVWPSQVARQAYMVYTFLISYVIPLVTSMTSHSLIVRHLCVKVHILSHIQQQAIKRKKKVTRMVAVVVGLFALFWLPNHVMNIWWMTAQPKEISHVVFVMKVVSLCLCYCSSAINPFVYAILGDNFRRCFRKLFPRCFRTNAVAPVVDNNSSGSKYLHRARRLNLPGSSNLNSPPNRVVIPSTVQMVRAGPSHEFELYG</sequence>
<dbReference type="Pfam" id="PF00001">
    <property type="entry name" value="7tm_1"/>
    <property type="match status" value="1"/>
</dbReference>
<keyword evidence="14" id="KW-1185">Reference proteome</keyword>
<proteinExistence type="inferred from homology"/>
<dbReference type="GeneID" id="109474412"/>
<keyword evidence="10 11" id="KW-0807">Transducer</keyword>
<gene>
    <name evidence="15" type="primary">LOC109474412</name>
</gene>
<feature type="transmembrane region" description="Helical" evidence="12">
    <location>
        <begin position="158"/>
        <end position="178"/>
    </location>
</feature>
<dbReference type="Gene3D" id="1.20.1070.10">
    <property type="entry name" value="Rhodopsin 7-helix transmembrane proteins"/>
    <property type="match status" value="1"/>
</dbReference>
<dbReference type="KEGG" id="bbel:109474412"/>
<keyword evidence="8 11" id="KW-0675">Receptor</keyword>
<keyword evidence="7" id="KW-1015">Disulfide bond</keyword>
<dbReference type="PRINTS" id="PR00237">
    <property type="entry name" value="GPCRRHODOPSN"/>
</dbReference>
<evidence type="ECO:0000256" key="9">
    <source>
        <dbReference type="ARBA" id="ARBA00023180"/>
    </source>
</evidence>
<evidence type="ECO:0000256" key="1">
    <source>
        <dbReference type="ARBA" id="ARBA00004651"/>
    </source>
</evidence>
<comment type="similarity">
    <text evidence="11">Belongs to the G-protein coupled receptor 1 family.</text>
</comment>
<evidence type="ECO:0000313" key="15">
    <source>
        <dbReference type="RefSeq" id="XP_019630267.1"/>
    </source>
</evidence>
<dbReference type="RefSeq" id="XP_019630267.1">
    <property type="nucleotide sequence ID" value="XM_019774708.1"/>
</dbReference>
<dbReference type="PROSITE" id="PS00237">
    <property type="entry name" value="G_PROTEIN_RECEP_F1_1"/>
    <property type="match status" value="1"/>
</dbReference>
<feature type="transmembrane region" description="Helical" evidence="12">
    <location>
        <begin position="79"/>
        <end position="104"/>
    </location>
</feature>
<dbReference type="PROSITE" id="PS50262">
    <property type="entry name" value="G_PROTEIN_RECEP_F1_2"/>
    <property type="match status" value="1"/>
</dbReference>
<feature type="transmembrane region" description="Helical" evidence="12">
    <location>
        <begin position="208"/>
        <end position="235"/>
    </location>
</feature>
<dbReference type="OrthoDB" id="2132067at2759"/>
<reference evidence="15" key="1">
    <citation type="submission" date="2025-08" db="UniProtKB">
        <authorList>
            <consortium name="RefSeq"/>
        </authorList>
    </citation>
    <scope>IDENTIFICATION</scope>
    <source>
        <tissue evidence="15">Gonad</tissue>
    </source>
</reference>
<evidence type="ECO:0000256" key="12">
    <source>
        <dbReference type="SAM" id="Phobius"/>
    </source>
</evidence>
<feature type="domain" description="G-protein coupled receptors family 1 profile" evidence="13">
    <location>
        <begin position="58"/>
        <end position="315"/>
    </location>
</feature>
<dbReference type="AlphaFoldDB" id="A0A6P4ZGR9"/>
<keyword evidence="2" id="KW-1003">Cell membrane</keyword>
<keyword evidence="5 11" id="KW-0297">G-protein coupled receptor</keyword>
<evidence type="ECO:0000256" key="6">
    <source>
        <dbReference type="ARBA" id="ARBA00023136"/>
    </source>
</evidence>
<evidence type="ECO:0000256" key="5">
    <source>
        <dbReference type="ARBA" id="ARBA00023040"/>
    </source>
</evidence>
<evidence type="ECO:0000256" key="4">
    <source>
        <dbReference type="ARBA" id="ARBA00022989"/>
    </source>
</evidence>
<evidence type="ECO:0000256" key="8">
    <source>
        <dbReference type="ARBA" id="ARBA00023170"/>
    </source>
</evidence>
<evidence type="ECO:0000256" key="3">
    <source>
        <dbReference type="ARBA" id="ARBA00022692"/>
    </source>
</evidence>
<dbReference type="FunFam" id="1.20.1070.10:FF:000953">
    <property type="entry name" value="Predicted protein"/>
    <property type="match status" value="1"/>
</dbReference>
<keyword evidence="6 12" id="KW-0472">Membrane</keyword>
<dbReference type="InterPro" id="IPR000405">
    <property type="entry name" value="Galanin_rcpt"/>
</dbReference>
<evidence type="ECO:0000256" key="2">
    <source>
        <dbReference type="ARBA" id="ARBA00022475"/>
    </source>
</evidence>
<feature type="transmembrane region" description="Helical" evidence="12">
    <location>
        <begin position="256"/>
        <end position="272"/>
    </location>
</feature>
<dbReference type="GO" id="GO:0004930">
    <property type="term" value="F:G protein-coupled receptor activity"/>
    <property type="evidence" value="ECO:0007669"/>
    <property type="project" value="UniProtKB-KW"/>
</dbReference>
<dbReference type="PRINTS" id="PR00663">
    <property type="entry name" value="GALANINR"/>
</dbReference>
<dbReference type="PANTHER" id="PTHR45695">
    <property type="entry name" value="LEUCOKININ RECEPTOR-RELATED"/>
    <property type="match status" value="1"/>
</dbReference>
<organism evidence="14 15">
    <name type="scientific">Branchiostoma belcheri</name>
    <name type="common">Amphioxus</name>
    <dbReference type="NCBI Taxonomy" id="7741"/>
    <lineage>
        <taxon>Eukaryota</taxon>
        <taxon>Metazoa</taxon>
        <taxon>Chordata</taxon>
        <taxon>Cephalochordata</taxon>
        <taxon>Leptocardii</taxon>
        <taxon>Amphioxiformes</taxon>
        <taxon>Branchiostomatidae</taxon>
        <taxon>Branchiostoma</taxon>
    </lineage>
</organism>
<dbReference type="InterPro" id="IPR017452">
    <property type="entry name" value="GPCR_Rhodpsn_7TM"/>
</dbReference>